<gene>
    <name evidence="6" type="ORF">KUF71_024435</name>
</gene>
<evidence type="ECO:0000256" key="1">
    <source>
        <dbReference type="ARBA" id="ARBA00021125"/>
    </source>
</evidence>
<evidence type="ECO:0000256" key="3">
    <source>
        <dbReference type="ARBA" id="ARBA00022737"/>
    </source>
</evidence>
<sequence>MKNLESIKQKIEEVEISQSDDDSDSEDSGSDSSESGESSSADSDINVDLKVSYHLSQEKAVSMQKIYICHMCGSASTNQVATAFSDLTSSLYDINGLQHIRTFEGHQKTITNIRFNPSDPHQIVSSSTDGTVRFWDIRKAGKSALIFKDDTAESKQLKPFLSFDISKSGHFLCAGTELFDGDAFLVFGDARSGKILGGYWESHSDDITQVAFHPNLSDSVASGSADGLINIYNLKSDNEDDALISSLNTESTIDKLAWYQIEGAHKGLSCILDTMEIQLWEDDGVSPYSTFSRKHISKSTSWKVDESYVVNVHQAASGDLYVLTGASTKNSEDLAFLHIKDKTLLVETALPGNKQRVRCSWYNSENGSLITAGEGGILSVWKSGTEKGHDNSGKILSKTSVRSKPY</sequence>
<feature type="compositionally biased region" description="Basic and acidic residues" evidence="5">
    <location>
        <begin position="1"/>
        <end position="13"/>
    </location>
</feature>
<feature type="region of interest" description="Disordered" evidence="5">
    <location>
        <begin position="1"/>
        <end position="43"/>
    </location>
</feature>
<evidence type="ECO:0000313" key="6">
    <source>
        <dbReference type="EMBL" id="KAK3930869.1"/>
    </source>
</evidence>
<organism evidence="6 7">
    <name type="scientific">Frankliniella fusca</name>
    <dbReference type="NCBI Taxonomy" id="407009"/>
    <lineage>
        <taxon>Eukaryota</taxon>
        <taxon>Metazoa</taxon>
        <taxon>Ecdysozoa</taxon>
        <taxon>Arthropoda</taxon>
        <taxon>Hexapoda</taxon>
        <taxon>Insecta</taxon>
        <taxon>Pterygota</taxon>
        <taxon>Neoptera</taxon>
        <taxon>Paraneoptera</taxon>
        <taxon>Thysanoptera</taxon>
        <taxon>Terebrantia</taxon>
        <taxon>Thripoidea</taxon>
        <taxon>Thripidae</taxon>
        <taxon>Frankliniella</taxon>
    </lineage>
</organism>
<dbReference type="PROSITE" id="PS50082">
    <property type="entry name" value="WD_REPEATS_2"/>
    <property type="match status" value="2"/>
</dbReference>
<dbReference type="InterPro" id="IPR019775">
    <property type="entry name" value="WD40_repeat_CS"/>
</dbReference>
<dbReference type="PANTHER" id="PTHR22889:SF0">
    <property type="entry name" value="WD REPEAT-CONTAINING PROTEIN 89"/>
    <property type="match status" value="1"/>
</dbReference>
<feature type="compositionally biased region" description="Low complexity" evidence="5">
    <location>
        <begin position="30"/>
        <end position="43"/>
    </location>
</feature>
<dbReference type="EMBL" id="JAHWGI010001413">
    <property type="protein sequence ID" value="KAK3930869.1"/>
    <property type="molecule type" value="Genomic_DNA"/>
</dbReference>
<proteinExistence type="predicted"/>
<dbReference type="InterPro" id="IPR036322">
    <property type="entry name" value="WD40_repeat_dom_sf"/>
</dbReference>
<evidence type="ECO:0000256" key="5">
    <source>
        <dbReference type="SAM" id="MobiDB-lite"/>
    </source>
</evidence>
<feature type="repeat" description="WD" evidence="4">
    <location>
        <begin position="200"/>
        <end position="242"/>
    </location>
</feature>
<dbReference type="SMART" id="SM00320">
    <property type="entry name" value="WD40"/>
    <property type="match status" value="3"/>
</dbReference>
<dbReference type="SUPFAM" id="SSF50978">
    <property type="entry name" value="WD40 repeat-like"/>
    <property type="match status" value="1"/>
</dbReference>
<feature type="repeat" description="WD" evidence="4">
    <location>
        <begin position="103"/>
        <end position="145"/>
    </location>
</feature>
<dbReference type="InterPro" id="IPR039328">
    <property type="entry name" value="WDR89"/>
</dbReference>
<accession>A0AAE1I076</accession>
<dbReference type="PROSITE" id="PS50294">
    <property type="entry name" value="WD_REPEATS_REGION"/>
    <property type="match status" value="2"/>
</dbReference>
<dbReference type="Gene3D" id="2.130.10.10">
    <property type="entry name" value="YVTN repeat-like/Quinoprotein amine dehydrogenase"/>
    <property type="match status" value="2"/>
</dbReference>
<reference evidence="6" key="1">
    <citation type="submission" date="2021-07" db="EMBL/GenBank/DDBJ databases">
        <authorList>
            <person name="Catto M.A."/>
            <person name="Jacobson A."/>
            <person name="Kennedy G."/>
            <person name="Labadie P."/>
            <person name="Hunt B.G."/>
            <person name="Srinivasan R."/>
        </authorList>
    </citation>
    <scope>NUCLEOTIDE SEQUENCE</scope>
    <source>
        <strain evidence="6">PL_HMW_Pooled</strain>
        <tissue evidence="6">Head</tissue>
    </source>
</reference>
<feature type="compositionally biased region" description="Acidic residues" evidence="5">
    <location>
        <begin position="14"/>
        <end position="29"/>
    </location>
</feature>
<evidence type="ECO:0000256" key="4">
    <source>
        <dbReference type="PROSITE-ProRule" id="PRU00221"/>
    </source>
</evidence>
<protein>
    <recommendedName>
        <fullName evidence="1">WD repeat-containing protein 89</fullName>
    </recommendedName>
</protein>
<feature type="compositionally biased region" description="Polar residues" evidence="5">
    <location>
        <begin position="397"/>
        <end position="406"/>
    </location>
</feature>
<evidence type="ECO:0000313" key="7">
    <source>
        <dbReference type="Proteomes" id="UP001219518"/>
    </source>
</evidence>
<feature type="region of interest" description="Disordered" evidence="5">
    <location>
        <begin position="386"/>
        <end position="406"/>
    </location>
</feature>
<dbReference type="PROSITE" id="PS00678">
    <property type="entry name" value="WD_REPEATS_1"/>
    <property type="match status" value="1"/>
</dbReference>
<dbReference type="InterPro" id="IPR001680">
    <property type="entry name" value="WD40_rpt"/>
</dbReference>
<keyword evidence="3" id="KW-0677">Repeat</keyword>
<keyword evidence="7" id="KW-1185">Reference proteome</keyword>
<dbReference type="AlphaFoldDB" id="A0AAE1I076"/>
<keyword evidence="2 4" id="KW-0853">WD repeat</keyword>
<dbReference type="Proteomes" id="UP001219518">
    <property type="component" value="Unassembled WGS sequence"/>
</dbReference>
<dbReference type="Pfam" id="PF00400">
    <property type="entry name" value="WD40"/>
    <property type="match status" value="2"/>
</dbReference>
<dbReference type="PANTHER" id="PTHR22889">
    <property type="entry name" value="WD REPEAT-CONTAINING PROTEIN 89"/>
    <property type="match status" value="1"/>
</dbReference>
<evidence type="ECO:0000256" key="2">
    <source>
        <dbReference type="ARBA" id="ARBA00022574"/>
    </source>
</evidence>
<dbReference type="InterPro" id="IPR015943">
    <property type="entry name" value="WD40/YVTN_repeat-like_dom_sf"/>
</dbReference>
<name>A0AAE1I076_9NEOP</name>
<comment type="caution">
    <text evidence="6">The sequence shown here is derived from an EMBL/GenBank/DDBJ whole genome shotgun (WGS) entry which is preliminary data.</text>
</comment>
<reference evidence="6" key="2">
    <citation type="journal article" date="2023" name="BMC Genomics">
        <title>Pest status, molecular evolution, and epigenetic factors derived from the genome assembly of Frankliniella fusca, a thysanopteran phytovirus vector.</title>
        <authorList>
            <person name="Catto M.A."/>
            <person name="Labadie P.E."/>
            <person name="Jacobson A.L."/>
            <person name="Kennedy G.G."/>
            <person name="Srinivasan R."/>
            <person name="Hunt B.G."/>
        </authorList>
    </citation>
    <scope>NUCLEOTIDE SEQUENCE</scope>
    <source>
        <strain evidence="6">PL_HMW_Pooled</strain>
    </source>
</reference>